<feature type="transmembrane region" description="Helical" evidence="1">
    <location>
        <begin position="6"/>
        <end position="26"/>
    </location>
</feature>
<dbReference type="AlphaFoldDB" id="A0A8J3ANJ2"/>
<gene>
    <name evidence="2" type="ORF">GCM10007380_20960</name>
</gene>
<dbReference type="Proteomes" id="UP000626244">
    <property type="component" value="Unassembled WGS sequence"/>
</dbReference>
<evidence type="ECO:0000313" key="2">
    <source>
        <dbReference type="EMBL" id="GGI14042.1"/>
    </source>
</evidence>
<evidence type="ECO:0008006" key="4">
    <source>
        <dbReference type="Google" id="ProtNLM"/>
    </source>
</evidence>
<reference evidence="3" key="1">
    <citation type="journal article" date="2019" name="Int. J. Syst. Evol. Microbiol.">
        <title>The Global Catalogue of Microorganisms (GCM) 10K type strain sequencing project: providing services to taxonomists for standard genome sequencing and annotation.</title>
        <authorList>
            <consortium name="The Broad Institute Genomics Platform"/>
            <consortium name="The Broad Institute Genome Sequencing Center for Infectious Disease"/>
            <person name="Wu L."/>
            <person name="Ma J."/>
        </authorList>
    </citation>
    <scope>NUCLEOTIDE SEQUENCE [LARGE SCALE GENOMIC DNA]</scope>
    <source>
        <strain evidence="3">CGMCC 1.14993</strain>
    </source>
</reference>
<evidence type="ECO:0000256" key="1">
    <source>
        <dbReference type="SAM" id="Phobius"/>
    </source>
</evidence>
<dbReference type="EMBL" id="BMHB01000001">
    <property type="protein sequence ID" value="GGI14042.1"/>
    <property type="molecule type" value="Genomic_DNA"/>
</dbReference>
<keyword evidence="1" id="KW-0812">Transmembrane</keyword>
<keyword evidence="1" id="KW-0472">Membrane</keyword>
<evidence type="ECO:0000313" key="3">
    <source>
        <dbReference type="Proteomes" id="UP000626244"/>
    </source>
</evidence>
<keyword evidence="3" id="KW-1185">Reference proteome</keyword>
<feature type="transmembrane region" description="Helical" evidence="1">
    <location>
        <begin position="33"/>
        <end position="58"/>
    </location>
</feature>
<keyword evidence="1" id="KW-1133">Transmembrane helix</keyword>
<dbReference type="OrthoDB" id="2428290at2"/>
<organism evidence="2 3">
    <name type="scientific">Gottfriedia solisilvae</name>
    <dbReference type="NCBI Taxonomy" id="1516104"/>
    <lineage>
        <taxon>Bacteria</taxon>
        <taxon>Bacillati</taxon>
        <taxon>Bacillota</taxon>
        <taxon>Bacilli</taxon>
        <taxon>Bacillales</taxon>
        <taxon>Bacillaceae</taxon>
        <taxon>Gottfriedia</taxon>
    </lineage>
</organism>
<feature type="transmembrane region" description="Helical" evidence="1">
    <location>
        <begin position="70"/>
        <end position="95"/>
    </location>
</feature>
<accession>A0A8J3ANJ2</accession>
<name>A0A8J3ANJ2_9BACI</name>
<sequence length="99" mass="11075">MSSNLIIISILLANILCVNLFAFFIYRKSKNLYLAAFIIFALACILAIVEGIIAVMIIQDGFAFFFGLNVVGYCLIINSIIVFLMAILVSIVKFFKRLN</sequence>
<dbReference type="RefSeq" id="WP_087998460.1">
    <property type="nucleotide sequence ID" value="NZ_BMHB01000001.1"/>
</dbReference>
<comment type="caution">
    <text evidence="2">The sequence shown here is derived from an EMBL/GenBank/DDBJ whole genome shotgun (WGS) entry which is preliminary data.</text>
</comment>
<protein>
    <recommendedName>
        <fullName evidence="4">3-isopropylmalate dehydrogenase</fullName>
    </recommendedName>
</protein>
<proteinExistence type="predicted"/>